<dbReference type="EMBL" id="CP007130">
    <property type="protein sequence ID" value="AHG93852.1"/>
    <property type="molecule type" value="Genomic_DNA"/>
</dbReference>
<evidence type="ECO:0000256" key="4">
    <source>
        <dbReference type="ARBA" id="ARBA00022989"/>
    </source>
</evidence>
<evidence type="ECO:0000256" key="7">
    <source>
        <dbReference type="SAM" id="Phobius"/>
    </source>
</evidence>
<feature type="transmembrane region" description="Helical" evidence="7">
    <location>
        <begin position="859"/>
        <end position="878"/>
    </location>
</feature>
<feature type="transmembrane region" description="Helical" evidence="7">
    <location>
        <begin position="362"/>
        <end position="386"/>
    </location>
</feature>
<keyword evidence="3 7" id="KW-0812">Transmembrane</keyword>
<dbReference type="PANTHER" id="PTHR30572:SF4">
    <property type="entry name" value="ABC TRANSPORTER PERMEASE YTRF"/>
    <property type="match status" value="1"/>
</dbReference>
<feature type="domain" description="MacB-like periplasmic core" evidence="9">
    <location>
        <begin position="113"/>
        <end position="328"/>
    </location>
</feature>
<dbReference type="NCBIfam" id="NF038403">
    <property type="entry name" value="perm_prefix_1"/>
    <property type="match status" value="1"/>
</dbReference>
<evidence type="ECO:0000256" key="2">
    <source>
        <dbReference type="ARBA" id="ARBA00022475"/>
    </source>
</evidence>
<feature type="domain" description="MacB-like periplasmic core" evidence="9">
    <location>
        <begin position="564"/>
        <end position="736"/>
    </location>
</feature>
<accession>W0RTR5</accession>
<evidence type="ECO:0000256" key="5">
    <source>
        <dbReference type="ARBA" id="ARBA00023136"/>
    </source>
</evidence>
<gene>
    <name evidence="10" type="ORF">J421_6317</name>
</gene>
<dbReference type="InterPro" id="IPR003838">
    <property type="entry name" value="ABC3_permease_C"/>
</dbReference>
<dbReference type="InterPro" id="IPR025857">
    <property type="entry name" value="MacB_PCD"/>
</dbReference>
<dbReference type="InParanoid" id="W0RTR5"/>
<dbReference type="InterPro" id="IPR047928">
    <property type="entry name" value="Perm_prefix_1"/>
</dbReference>
<dbReference type="RefSeq" id="WP_025415142.1">
    <property type="nucleotide sequence ID" value="NZ_CP007130.1"/>
</dbReference>
<feature type="transmembrane region" description="Helical" evidence="7">
    <location>
        <begin position="816"/>
        <end position="839"/>
    </location>
</feature>
<dbReference type="Pfam" id="PF12704">
    <property type="entry name" value="MacB_PCD"/>
    <property type="match status" value="2"/>
</dbReference>
<dbReference type="Proteomes" id="UP000019151">
    <property type="component" value="Plasmid 2"/>
</dbReference>
<comment type="similarity">
    <text evidence="6">Belongs to the ABC-4 integral membrane protein family.</text>
</comment>
<dbReference type="PANTHER" id="PTHR30572">
    <property type="entry name" value="MEMBRANE COMPONENT OF TRANSPORTER-RELATED"/>
    <property type="match status" value="1"/>
</dbReference>
<dbReference type="KEGG" id="gba:J421_6317"/>
<dbReference type="GO" id="GO:0022857">
    <property type="term" value="F:transmembrane transporter activity"/>
    <property type="evidence" value="ECO:0007669"/>
    <property type="project" value="TreeGrafter"/>
</dbReference>
<feature type="domain" description="ABC3 transporter permease C-terminal" evidence="8">
    <location>
        <begin position="369"/>
        <end position="485"/>
    </location>
</feature>
<geneLocation type="plasmid" evidence="10 11">
    <name>2</name>
</geneLocation>
<evidence type="ECO:0000256" key="1">
    <source>
        <dbReference type="ARBA" id="ARBA00004651"/>
    </source>
</evidence>
<feature type="domain" description="ABC3 transporter permease C-terminal" evidence="8">
    <location>
        <begin position="775"/>
        <end position="887"/>
    </location>
</feature>
<name>W0RTR5_9BACT</name>
<evidence type="ECO:0000259" key="9">
    <source>
        <dbReference type="Pfam" id="PF12704"/>
    </source>
</evidence>
<reference evidence="10 11" key="1">
    <citation type="journal article" date="2014" name="Genome Announc.">
        <title>Genome Sequence and Methylome of Soil Bacterium Gemmatirosa kalamazoonensis KBS708T, a Member of the Rarely Cultivated Gemmatimonadetes Phylum.</title>
        <authorList>
            <person name="Debruyn J.M."/>
            <person name="Radosevich M."/>
            <person name="Wommack K.E."/>
            <person name="Polson S.W."/>
            <person name="Hauser L.J."/>
            <person name="Fawaz M.N."/>
            <person name="Korlach J."/>
            <person name="Tsai Y.C."/>
        </authorList>
    </citation>
    <scope>NUCLEOTIDE SEQUENCE [LARGE SCALE GENOMIC DNA]</scope>
    <source>
        <strain evidence="10 11">KBS708</strain>
        <plasmid evidence="11">Plasmid 2</plasmid>
    </source>
</reference>
<feature type="transmembrane region" description="Helical" evidence="7">
    <location>
        <begin position="510"/>
        <end position="530"/>
    </location>
</feature>
<protein>
    <submittedName>
        <fullName evidence="10">Permease</fullName>
    </submittedName>
</protein>
<evidence type="ECO:0000313" key="10">
    <source>
        <dbReference type="EMBL" id="AHG93852.1"/>
    </source>
</evidence>
<evidence type="ECO:0000256" key="3">
    <source>
        <dbReference type="ARBA" id="ARBA00022692"/>
    </source>
</evidence>
<proteinExistence type="inferred from homology"/>
<keyword evidence="10" id="KW-0614">Plasmid</keyword>
<keyword evidence="11" id="KW-1185">Reference proteome</keyword>
<keyword evidence="2" id="KW-1003">Cell membrane</keyword>
<dbReference type="eggNOG" id="COG0577">
    <property type="taxonomic scope" value="Bacteria"/>
</dbReference>
<keyword evidence="4 7" id="KW-1133">Transmembrane helix</keyword>
<feature type="transmembrane region" description="Helical" evidence="7">
    <location>
        <begin position="772"/>
        <end position="796"/>
    </location>
</feature>
<organism evidence="10 11">
    <name type="scientific">Gemmatirosa kalamazoonensis</name>
    <dbReference type="NCBI Taxonomy" id="861299"/>
    <lineage>
        <taxon>Bacteria</taxon>
        <taxon>Pseudomonadati</taxon>
        <taxon>Gemmatimonadota</taxon>
        <taxon>Gemmatimonadia</taxon>
        <taxon>Gemmatimonadales</taxon>
        <taxon>Gemmatimonadaceae</taxon>
        <taxon>Gemmatirosa</taxon>
    </lineage>
</organism>
<dbReference type="InterPro" id="IPR050250">
    <property type="entry name" value="Macrolide_Exporter_MacB"/>
</dbReference>
<dbReference type="HOGENOM" id="CLU_009433_1_0_0"/>
<feature type="transmembrane region" description="Helical" evidence="7">
    <location>
        <begin position="460"/>
        <end position="480"/>
    </location>
</feature>
<feature type="transmembrane region" description="Helical" evidence="7">
    <location>
        <begin position="418"/>
        <end position="440"/>
    </location>
</feature>
<dbReference type="NCBIfam" id="TIGR03434">
    <property type="entry name" value="ADOP"/>
    <property type="match status" value="1"/>
</dbReference>
<evidence type="ECO:0000256" key="6">
    <source>
        <dbReference type="ARBA" id="ARBA00038076"/>
    </source>
</evidence>
<sequence length="895" mass="94416">MTGRSLPDGVRRAFRLVVGGRAAQRQAARDVDDEIAFHLAMRADRLRAAGLSDDEALAAAHRRFGDVTRVAEACRVEDDARDRAIGRGELLGSVWQDARFALRGLVRTPLTTTAALLTLALGVGATTAIFSVVYGVLLRPLPYREPDRLVQLWQTARVTGDAHNPLSVPTYRDWKERVRAFDGTMAYAFNRMTLADRDGTPEQVRGAMLWGDVARVLGTRPLLGRSIMESDAHDPVAVLGEGLWRRRYGADPHIVGRSIRMNGVPHTVVGVMPARFRFGSPDVELWTGYAQILADTLWSTQRGRRFQRVIARLKPGVTPAAAAADLSAVARELGRLYPDNEANTGAVLVPLREELVGDVRPALLVLFGAVGCVLLIACANVAHLLLARATARERELAVRAALGAGRGRVARQLLTESLVLSALGGALGIPLAYVGVRVLARLAGDSVPLMETVRVDASALAFTAAAVAVTGVLVGLAPALRSARRDLASSVREGARGAGQSRRQHGVRGVLVTLEVALSLLLLVGAGTLLQSYVRLRAVAPGVRTDGVLAALVAASPTKYPDAARRVALYDRVAERISAIPGVRAVGTCDCMPPEHVSQSGGVLVEGVDPGSSWPIVQQPRAGAGYFAALGIPVRAGRAFTAADRIDAPPVAVVNETFARRLLGGSGDLARAVGRRITMDGTTWMTVVGVVGDVHYSGLAAPVDPLMYTPFAQAPSPGMDLFVRTGDDPARLVPAVQRALLEIDPELPLSMARPLEAAVLESIAAPRFQTTLITLFGCVALALAVVGVYGVVAYGVTQRQREMGVRVALGAGRARVLRLVVSQALGPVWAGVAIGLLGALAGARVLGRFVYATSVHEPATYVAVAGTLVAVAAAAAYLPARRAAAADPASVLRAD</sequence>
<dbReference type="GO" id="GO:0005886">
    <property type="term" value="C:plasma membrane"/>
    <property type="evidence" value="ECO:0007669"/>
    <property type="project" value="UniProtKB-SubCell"/>
</dbReference>
<evidence type="ECO:0000313" key="11">
    <source>
        <dbReference type="Proteomes" id="UP000019151"/>
    </source>
</evidence>
<dbReference type="AlphaFoldDB" id="W0RTR5"/>
<evidence type="ECO:0000259" key="8">
    <source>
        <dbReference type="Pfam" id="PF02687"/>
    </source>
</evidence>
<dbReference type="InterPro" id="IPR017800">
    <property type="entry name" value="ADOP"/>
</dbReference>
<comment type="subcellular location">
    <subcellularLocation>
        <location evidence="1">Cell membrane</location>
        <topology evidence="1">Multi-pass membrane protein</topology>
    </subcellularLocation>
</comment>
<feature type="transmembrane region" description="Helical" evidence="7">
    <location>
        <begin position="113"/>
        <end position="137"/>
    </location>
</feature>
<dbReference type="Pfam" id="PF02687">
    <property type="entry name" value="FtsX"/>
    <property type="match status" value="2"/>
</dbReference>
<dbReference type="PATRIC" id="fig|861299.3.peg.6388"/>
<keyword evidence="5 7" id="KW-0472">Membrane</keyword>